<dbReference type="EC" id="2.3.1.12" evidence="8"/>
<dbReference type="Pfam" id="PF00364">
    <property type="entry name" value="Biotin_lipoyl"/>
    <property type="match status" value="1"/>
</dbReference>
<comment type="subunit">
    <text evidence="2">Forms a 24-polypeptide structural core with octahedral symmetry.</text>
</comment>
<evidence type="ECO:0000256" key="3">
    <source>
        <dbReference type="ARBA" id="ARBA00022679"/>
    </source>
</evidence>
<dbReference type="FunFam" id="3.30.559.10:FF:000003">
    <property type="entry name" value="Acetyltransferase component of pyruvate dehydrogenase complex"/>
    <property type="match status" value="1"/>
</dbReference>
<dbReference type="EMBL" id="JOMO01000011">
    <property type="protein sequence ID" value="OUI84530.1"/>
    <property type="molecule type" value="Genomic_DNA"/>
</dbReference>
<dbReference type="RefSeq" id="WP_086551864.1">
    <property type="nucleotide sequence ID" value="NZ_JOMO01000011.1"/>
</dbReference>
<keyword evidence="5 8" id="KW-0012">Acyltransferase</keyword>
<dbReference type="AlphaFoldDB" id="A0A252A518"/>
<dbReference type="InterPro" id="IPR036625">
    <property type="entry name" value="E3-bd_dom_sf"/>
</dbReference>
<dbReference type="InterPro" id="IPR006257">
    <property type="entry name" value="LAT1"/>
</dbReference>
<dbReference type="PROSITE" id="PS50968">
    <property type="entry name" value="BIOTINYL_LIPOYL"/>
    <property type="match status" value="1"/>
</dbReference>
<gene>
    <name evidence="11" type="ORF">HK12_01110</name>
</gene>
<feature type="domain" description="Peripheral subunit-binding (PSBD)" evidence="10">
    <location>
        <begin position="128"/>
        <end position="165"/>
    </location>
</feature>
<dbReference type="Gene3D" id="4.10.320.10">
    <property type="entry name" value="E3-binding domain"/>
    <property type="match status" value="1"/>
</dbReference>
<dbReference type="InterPro" id="IPR003016">
    <property type="entry name" value="2-oxoA_DH_lipoyl-BS"/>
</dbReference>
<dbReference type="InterPro" id="IPR004167">
    <property type="entry name" value="PSBD"/>
</dbReference>
<comment type="catalytic activity">
    <reaction evidence="7 8">
        <text>N(6)-[(R)-dihydrolipoyl]-L-lysyl-[protein] + acetyl-CoA = N(6)-[(R)-S(8)-acetyldihydrolipoyl]-L-lysyl-[protein] + CoA</text>
        <dbReference type="Rhea" id="RHEA:17017"/>
        <dbReference type="Rhea" id="RHEA-COMP:10475"/>
        <dbReference type="Rhea" id="RHEA-COMP:10478"/>
        <dbReference type="ChEBI" id="CHEBI:57287"/>
        <dbReference type="ChEBI" id="CHEBI:57288"/>
        <dbReference type="ChEBI" id="CHEBI:83100"/>
        <dbReference type="ChEBI" id="CHEBI:83111"/>
        <dbReference type="EC" id="2.3.1.12"/>
    </reaction>
</comment>
<dbReference type="PANTHER" id="PTHR23151">
    <property type="entry name" value="DIHYDROLIPOAMIDE ACETYL/SUCCINYL-TRANSFERASE-RELATED"/>
    <property type="match status" value="1"/>
</dbReference>
<evidence type="ECO:0000256" key="4">
    <source>
        <dbReference type="ARBA" id="ARBA00022823"/>
    </source>
</evidence>
<dbReference type="Pfam" id="PF00198">
    <property type="entry name" value="2-oxoacid_dh"/>
    <property type="match status" value="1"/>
</dbReference>
<evidence type="ECO:0000313" key="12">
    <source>
        <dbReference type="Proteomes" id="UP000194639"/>
    </source>
</evidence>
<dbReference type="SUPFAM" id="SSF51230">
    <property type="entry name" value="Single hybrid motif"/>
    <property type="match status" value="1"/>
</dbReference>
<dbReference type="FunFam" id="2.40.50.100:FF:000010">
    <property type="entry name" value="Acetyltransferase component of pyruvate dehydrogenase complex"/>
    <property type="match status" value="1"/>
</dbReference>
<accession>A0A252A518</accession>
<dbReference type="NCBIfam" id="TIGR01349">
    <property type="entry name" value="PDHac_trf_mito"/>
    <property type="match status" value="1"/>
</dbReference>
<organism evidence="11 12">
    <name type="scientific">Acetobacter orientalis</name>
    <dbReference type="NCBI Taxonomy" id="146474"/>
    <lineage>
        <taxon>Bacteria</taxon>
        <taxon>Pseudomonadati</taxon>
        <taxon>Pseudomonadota</taxon>
        <taxon>Alphaproteobacteria</taxon>
        <taxon>Acetobacterales</taxon>
        <taxon>Acetobacteraceae</taxon>
        <taxon>Acetobacter</taxon>
    </lineage>
</organism>
<evidence type="ECO:0000256" key="1">
    <source>
        <dbReference type="ARBA" id="ARBA00007317"/>
    </source>
</evidence>
<comment type="caution">
    <text evidence="11">The sequence shown here is derived from an EMBL/GenBank/DDBJ whole genome shotgun (WGS) entry which is preliminary data.</text>
</comment>
<dbReference type="InterPro" id="IPR011053">
    <property type="entry name" value="Single_hybrid_motif"/>
</dbReference>
<proteinExistence type="inferred from homology"/>
<dbReference type="InterPro" id="IPR001078">
    <property type="entry name" value="2-oxoacid_DH_actylTfrase"/>
</dbReference>
<comment type="similarity">
    <text evidence="1 8">Belongs to the 2-oxoacid dehydrogenase family.</text>
</comment>
<dbReference type="InterPro" id="IPR045257">
    <property type="entry name" value="E2/Pdx1"/>
</dbReference>
<feature type="domain" description="Lipoyl-binding" evidence="9">
    <location>
        <begin position="2"/>
        <end position="78"/>
    </location>
</feature>
<dbReference type="Proteomes" id="UP000194639">
    <property type="component" value="Unassembled WGS sequence"/>
</dbReference>
<dbReference type="SUPFAM" id="SSF52777">
    <property type="entry name" value="CoA-dependent acyltransferases"/>
    <property type="match status" value="1"/>
</dbReference>
<dbReference type="GO" id="GO:0006086">
    <property type="term" value="P:pyruvate decarboxylation to acetyl-CoA"/>
    <property type="evidence" value="ECO:0007669"/>
    <property type="project" value="InterPro"/>
</dbReference>
<dbReference type="Gene3D" id="3.30.559.10">
    <property type="entry name" value="Chloramphenicol acetyltransferase-like domain"/>
    <property type="match status" value="1"/>
</dbReference>
<sequence>MATEILMPALSPTMTEGTLARWLKKEGDTVSAGDVLAEIETDKATMEVEAVDEGLLGRILIQDGTQGVAVNTPIAILVEQGEAVPDSLPPHKAPTPSAPAQEAVPPAPVKTAVTQAAQTQPQKNTRIVASPLAKRIAAQKNIDLATVKGTGPHGRIVRADVESAAKAGASTLSQIPIATLPVAEGTVQTVPHSGMRKVIARRLSESKSTIPHFYVSVDVELDALLALRSQINATSPAEGPESFKLSVNDMLIKAAAVALKRVPAVNAAFTEDAMVLYDDVDISIAVSIPDGLITPIVKQANKKGLKQISQEAKDLVKRARAGKLKPEEFQGGTFSISNMGMYGVKEFSAIINPPQAGILAIAAGRKQPVVKGNEIAIATVMTVTLSVDHRVVDGAAAAEWLSAFRSVVEAPLSLVI</sequence>
<dbReference type="GO" id="GO:0004742">
    <property type="term" value="F:dihydrolipoyllysine-residue acetyltransferase activity"/>
    <property type="evidence" value="ECO:0007669"/>
    <property type="project" value="UniProtKB-UniRule"/>
</dbReference>
<comment type="function">
    <text evidence="6">The pyruvate dehydrogenase complex catalyzes the overall conversion of pyruvate to acetyl-CoA and CO(2). It contains multiple copies of three enzymatic components: pyruvate dehydrogenase (E1), dihydrolipoamide acetyltransferase (E2) and lipoamide dehydrogenase (E3).</text>
</comment>
<evidence type="ECO:0000256" key="2">
    <source>
        <dbReference type="ARBA" id="ARBA00011484"/>
    </source>
</evidence>
<evidence type="ECO:0000259" key="10">
    <source>
        <dbReference type="PROSITE" id="PS51826"/>
    </source>
</evidence>
<evidence type="ECO:0000256" key="6">
    <source>
        <dbReference type="ARBA" id="ARBA00025211"/>
    </source>
</evidence>
<dbReference type="InterPro" id="IPR000089">
    <property type="entry name" value="Biotin_lipoyl"/>
</dbReference>
<protein>
    <recommendedName>
        <fullName evidence="8">Acetyltransferase component of pyruvate dehydrogenase complex</fullName>
        <ecNumber evidence="8">2.3.1.12</ecNumber>
    </recommendedName>
</protein>
<evidence type="ECO:0000259" key="9">
    <source>
        <dbReference type="PROSITE" id="PS50968"/>
    </source>
</evidence>
<dbReference type="SUPFAM" id="SSF47005">
    <property type="entry name" value="Peripheral subunit-binding domain of 2-oxo acid dehydrogenase complex"/>
    <property type="match status" value="1"/>
</dbReference>
<dbReference type="PROSITE" id="PS51826">
    <property type="entry name" value="PSBD"/>
    <property type="match status" value="1"/>
</dbReference>
<evidence type="ECO:0000256" key="5">
    <source>
        <dbReference type="ARBA" id="ARBA00023315"/>
    </source>
</evidence>
<dbReference type="Pfam" id="PF02817">
    <property type="entry name" value="E3_binding"/>
    <property type="match status" value="1"/>
</dbReference>
<dbReference type="PANTHER" id="PTHR23151:SF90">
    <property type="entry name" value="DIHYDROLIPOYLLYSINE-RESIDUE ACETYLTRANSFERASE COMPONENT OF PYRUVATE DEHYDROGENASE COMPLEX, MITOCHONDRIAL-RELATED"/>
    <property type="match status" value="1"/>
</dbReference>
<reference evidence="11 12" key="1">
    <citation type="submission" date="2014-06" db="EMBL/GenBank/DDBJ databases">
        <authorList>
            <person name="Ju J."/>
            <person name="Zhang J."/>
        </authorList>
    </citation>
    <scope>NUCLEOTIDE SEQUENCE [LARGE SCALE GENOMIC DNA]</scope>
    <source>
        <strain evidence="11">DmW_045</strain>
    </source>
</reference>
<dbReference type="GO" id="GO:0045254">
    <property type="term" value="C:pyruvate dehydrogenase complex"/>
    <property type="evidence" value="ECO:0007669"/>
    <property type="project" value="UniProtKB-UniRule"/>
</dbReference>
<keyword evidence="3 8" id="KW-0808">Transferase</keyword>
<evidence type="ECO:0000313" key="11">
    <source>
        <dbReference type="EMBL" id="OUI84530.1"/>
    </source>
</evidence>
<keyword evidence="4 8" id="KW-0450">Lipoyl</keyword>
<dbReference type="CDD" id="cd06849">
    <property type="entry name" value="lipoyl_domain"/>
    <property type="match status" value="1"/>
</dbReference>
<dbReference type="InterPro" id="IPR023213">
    <property type="entry name" value="CAT-like_dom_sf"/>
</dbReference>
<dbReference type="PROSITE" id="PS00189">
    <property type="entry name" value="LIPOYL"/>
    <property type="match status" value="1"/>
</dbReference>
<evidence type="ECO:0000256" key="8">
    <source>
        <dbReference type="RuleBase" id="RU361137"/>
    </source>
</evidence>
<dbReference type="Gene3D" id="2.40.50.100">
    <property type="match status" value="1"/>
</dbReference>
<comment type="cofactor">
    <cofactor evidence="8">
        <name>(R)-lipoate</name>
        <dbReference type="ChEBI" id="CHEBI:83088"/>
    </cofactor>
    <text evidence="8">Binds 1 lipoyl cofactor covalently.</text>
</comment>
<name>A0A252A518_9PROT</name>
<evidence type="ECO:0000256" key="7">
    <source>
        <dbReference type="ARBA" id="ARBA00048370"/>
    </source>
</evidence>